<dbReference type="InterPro" id="IPR003329">
    <property type="entry name" value="Cytidylyl_trans"/>
</dbReference>
<keyword evidence="1 4" id="KW-0808">Transferase</keyword>
<dbReference type="InterPro" id="IPR004528">
    <property type="entry name" value="KdsB"/>
</dbReference>
<dbReference type="Pfam" id="PF02348">
    <property type="entry name" value="CTP_transf_3"/>
    <property type="match status" value="1"/>
</dbReference>
<dbReference type="GO" id="GO:0008690">
    <property type="term" value="F:3-deoxy-manno-octulosonate cytidylyltransferase activity"/>
    <property type="evidence" value="ECO:0007669"/>
    <property type="project" value="UniProtKB-EC"/>
</dbReference>
<gene>
    <name evidence="4" type="primary">kdsB</name>
    <name evidence="4" type="ordered locus">P9303_25531</name>
</gene>
<dbReference type="KEGG" id="pmf:P9303_25531"/>
<protein>
    <submittedName>
        <fullName evidence="4">Putative 3-deoxy-manno-octulosonate cytidylyltransferase</fullName>
        <ecNumber evidence="4">2.7.7.38</ecNumber>
    </submittedName>
</protein>
<evidence type="ECO:0000313" key="4">
    <source>
        <dbReference type="EMBL" id="ABM79284.1"/>
    </source>
</evidence>
<dbReference type="InterPro" id="IPR029044">
    <property type="entry name" value="Nucleotide-diphossugar_trans"/>
</dbReference>
<dbReference type="NCBIfam" id="NF003952">
    <property type="entry name" value="PRK05450.1-5"/>
    <property type="match status" value="1"/>
</dbReference>
<evidence type="ECO:0000256" key="3">
    <source>
        <dbReference type="ARBA" id="ARBA00022985"/>
    </source>
</evidence>
<accession>A2CCS4</accession>
<dbReference type="PANTHER" id="PTHR42866">
    <property type="entry name" value="3-DEOXY-MANNO-OCTULOSONATE CYTIDYLYLTRANSFERASE"/>
    <property type="match status" value="1"/>
</dbReference>
<dbReference type="EMBL" id="CP000554">
    <property type="protein sequence ID" value="ABM79284.1"/>
    <property type="molecule type" value="Genomic_DNA"/>
</dbReference>
<dbReference type="RefSeq" id="WP_011827128.1">
    <property type="nucleotide sequence ID" value="NC_008820.1"/>
</dbReference>
<dbReference type="BioCyc" id="PMAR59922:G1G80-2240-MONOMER"/>
<dbReference type="GO" id="GO:0009103">
    <property type="term" value="P:lipopolysaccharide biosynthetic process"/>
    <property type="evidence" value="ECO:0007669"/>
    <property type="project" value="UniProtKB-KW"/>
</dbReference>
<reference evidence="4 5" key="1">
    <citation type="journal article" date="2007" name="PLoS Genet.">
        <title>Patterns and implications of gene gain and loss in the evolution of Prochlorococcus.</title>
        <authorList>
            <person name="Kettler G.C."/>
            <person name="Martiny A.C."/>
            <person name="Huang K."/>
            <person name="Zucker J."/>
            <person name="Coleman M.L."/>
            <person name="Rodrigue S."/>
            <person name="Chen F."/>
            <person name="Lapidus A."/>
            <person name="Ferriera S."/>
            <person name="Johnson J."/>
            <person name="Steglich C."/>
            <person name="Church G.M."/>
            <person name="Richardson P."/>
            <person name="Chisholm S.W."/>
        </authorList>
    </citation>
    <scope>NUCLEOTIDE SEQUENCE [LARGE SCALE GENOMIC DNA]</scope>
    <source>
        <strain evidence="4 5">MIT 9303</strain>
    </source>
</reference>
<dbReference type="HOGENOM" id="CLU_065038_0_1_3"/>
<organism evidence="4 5">
    <name type="scientific">Prochlorococcus marinus (strain MIT 9303)</name>
    <dbReference type="NCBI Taxonomy" id="59922"/>
    <lineage>
        <taxon>Bacteria</taxon>
        <taxon>Bacillati</taxon>
        <taxon>Cyanobacteriota</taxon>
        <taxon>Cyanophyceae</taxon>
        <taxon>Synechococcales</taxon>
        <taxon>Prochlorococcaceae</taxon>
        <taxon>Prochlorococcus</taxon>
    </lineage>
</organism>
<dbReference type="SUPFAM" id="SSF53448">
    <property type="entry name" value="Nucleotide-diphospho-sugar transferases"/>
    <property type="match status" value="1"/>
</dbReference>
<evidence type="ECO:0000256" key="2">
    <source>
        <dbReference type="ARBA" id="ARBA00022695"/>
    </source>
</evidence>
<dbReference type="PANTHER" id="PTHR42866:SF2">
    <property type="entry name" value="3-DEOXY-MANNO-OCTULOSONATE CYTIDYLYLTRANSFERASE, MITOCHONDRIAL"/>
    <property type="match status" value="1"/>
</dbReference>
<dbReference type="STRING" id="59922.P9303_25531"/>
<dbReference type="Gene3D" id="3.90.550.10">
    <property type="entry name" value="Spore Coat Polysaccharide Biosynthesis Protein SpsA, Chain A"/>
    <property type="match status" value="1"/>
</dbReference>
<keyword evidence="3" id="KW-0448">Lipopolysaccharide biosynthesis</keyword>
<proteinExistence type="predicted"/>
<dbReference type="AlphaFoldDB" id="A2CCS4"/>
<sequence length="271" mass="29961">MGVQRCVVAVPARLESSRLPNKVLADIGGMPMLQRVLERCSQAHGPTAVVLCTDSDRLKEMAEDWGFPVLMTSASCSSGSERIASVADHLVAMAWDEQADGWDQQQQQQRLAMTAVINVQGDQPFLDPAVVTTMAMEFEQREIVPAVITPVYRLKPETIHNPNVVKTLLAIDGRALYFSRSAIPHVRDVDPLDWHRHATYWGHVGMYGFRGDVLACWSGMPPSPLEALERLEQLRLIEAGHTISTFAVEGTSLSVDTVEQLEEARECALKS</sequence>
<dbReference type="NCBIfam" id="NF009905">
    <property type="entry name" value="PRK13368.1"/>
    <property type="match status" value="1"/>
</dbReference>
<evidence type="ECO:0000313" key="5">
    <source>
        <dbReference type="Proteomes" id="UP000002274"/>
    </source>
</evidence>
<dbReference type="CDD" id="cd02517">
    <property type="entry name" value="CMP-KDO-Synthetase"/>
    <property type="match status" value="1"/>
</dbReference>
<dbReference type="EC" id="2.7.7.38" evidence="4"/>
<keyword evidence="2 4" id="KW-0548">Nucleotidyltransferase</keyword>
<evidence type="ECO:0000256" key="1">
    <source>
        <dbReference type="ARBA" id="ARBA00022679"/>
    </source>
</evidence>
<dbReference type="GO" id="GO:0005829">
    <property type="term" value="C:cytosol"/>
    <property type="evidence" value="ECO:0007669"/>
    <property type="project" value="TreeGrafter"/>
</dbReference>
<dbReference type="Proteomes" id="UP000002274">
    <property type="component" value="Chromosome"/>
</dbReference>
<name>A2CCS4_PROM3</name>